<dbReference type="Proteomes" id="UP000196027">
    <property type="component" value="Chromosome"/>
</dbReference>
<dbReference type="InterPro" id="IPR018060">
    <property type="entry name" value="HTH_AraC"/>
</dbReference>
<keyword evidence="2" id="KW-0238">DNA-binding</keyword>
<evidence type="ECO:0000256" key="2">
    <source>
        <dbReference type="ARBA" id="ARBA00023125"/>
    </source>
</evidence>
<dbReference type="GO" id="GO:0000976">
    <property type="term" value="F:transcription cis-regulatory region binding"/>
    <property type="evidence" value="ECO:0007669"/>
    <property type="project" value="TreeGrafter"/>
</dbReference>
<dbReference type="RefSeq" id="WP_087460188.1">
    <property type="nucleotide sequence ID" value="NZ_CP021425.1"/>
</dbReference>
<feature type="domain" description="HTH araC/xylS-type" evidence="4">
    <location>
        <begin position="251"/>
        <end position="349"/>
    </location>
</feature>
<reference evidence="5 6" key="1">
    <citation type="submission" date="2017-05" db="EMBL/GenBank/DDBJ databases">
        <title>Genomic insights into alkan degradation activity of Oleiphilus messinensis.</title>
        <authorList>
            <person name="Kozyavkin S.A."/>
            <person name="Slesarev A.I."/>
            <person name="Golyshin P.N."/>
            <person name="Korzhenkov A."/>
            <person name="Golyshina O.N."/>
            <person name="Toshchakov S.V."/>
        </authorList>
    </citation>
    <scope>NUCLEOTIDE SEQUENCE [LARGE SCALE GENOMIC DNA]</scope>
    <source>
        <strain evidence="5 6">ME102</strain>
    </source>
</reference>
<evidence type="ECO:0000313" key="6">
    <source>
        <dbReference type="Proteomes" id="UP000196027"/>
    </source>
</evidence>
<keyword evidence="6" id="KW-1185">Reference proteome</keyword>
<evidence type="ECO:0000256" key="1">
    <source>
        <dbReference type="ARBA" id="ARBA00023015"/>
    </source>
</evidence>
<accession>A0A1Y0I6L4</accession>
<dbReference type="PANTHER" id="PTHR47894">
    <property type="entry name" value="HTH-TYPE TRANSCRIPTIONAL REGULATOR GADX"/>
    <property type="match status" value="1"/>
</dbReference>
<dbReference type="PANTHER" id="PTHR47894:SF1">
    <property type="entry name" value="HTH-TYPE TRANSCRIPTIONAL REGULATOR VQSM"/>
    <property type="match status" value="1"/>
</dbReference>
<dbReference type="Pfam" id="PF12833">
    <property type="entry name" value="HTH_18"/>
    <property type="match status" value="1"/>
</dbReference>
<sequence>MTTIDRTVDGNGTLFTCASALKPLLGYALHKGCELEPLLHQYQLDSAWFDNPNQRISVQLASKLYQSVRSALDIPDIGLRVGKVMGSSSFSVLQHLLLSCPTLGESLTYLIRYYPLWSDEPAPVLVHKNGQAILRIFFQENSDHSRNEAIMRAYQVWFKLQNGRGFALDKVSFAHDITYKNTAAAAFECGIETGAEHYSLVFSEHWLSSASHVAAPAVTKALETEVTRTLDQLSPAPNAGQIQPVQSHYTERVRSLLREAELSGPVILDDIANQLNLSVRSLNRRLKAENQSFRQILLAEKLRQGKKLLIHSQESIEEIAYNLGYSSRRAFDRAFIESIGSSPSAFRKSAAFATSDIAD</sequence>
<keyword evidence="1" id="KW-0805">Transcription regulation</keyword>
<evidence type="ECO:0000313" key="5">
    <source>
        <dbReference type="EMBL" id="ARU55043.1"/>
    </source>
</evidence>
<dbReference type="InterPro" id="IPR018062">
    <property type="entry name" value="HTH_AraC-typ_CS"/>
</dbReference>
<dbReference type="EMBL" id="CP021425">
    <property type="protein sequence ID" value="ARU55043.1"/>
    <property type="molecule type" value="Genomic_DNA"/>
</dbReference>
<dbReference type="PROSITE" id="PS00041">
    <property type="entry name" value="HTH_ARAC_FAMILY_1"/>
    <property type="match status" value="1"/>
</dbReference>
<dbReference type="GO" id="GO:0005829">
    <property type="term" value="C:cytosol"/>
    <property type="evidence" value="ECO:0007669"/>
    <property type="project" value="TreeGrafter"/>
</dbReference>
<organism evidence="5 6">
    <name type="scientific">Oleiphilus messinensis</name>
    <dbReference type="NCBI Taxonomy" id="141451"/>
    <lineage>
        <taxon>Bacteria</taxon>
        <taxon>Pseudomonadati</taxon>
        <taxon>Pseudomonadota</taxon>
        <taxon>Gammaproteobacteria</taxon>
        <taxon>Oceanospirillales</taxon>
        <taxon>Oleiphilaceae</taxon>
        <taxon>Oleiphilus</taxon>
    </lineage>
</organism>
<protein>
    <submittedName>
        <fullName evidence="5">AraC family transcriptional regulator</fullName>
    </submittedName>
</protein>
<proteinExistence type="predicted"/>
<dbReference type="OrthoDB" id="9814125at2"/>
<dbReference type="Gene3D" id="1.10.10.60">
    <property type="entry name" value="Homeodomain-like"/>
    <property type="match status" value="1"/>
</dbReference>
<dbReference type="SMART" id="SM00342">
    <property type="entry name" value="HTH_ARAC"/>
    <property type="match status" value="1"/>
</dbReference>
<dbReference type="SUPFAM" id="SSF46689">
    <property type="entry name" value="Homeodomain-like"/>
    <property type="match status" value="1"/>
</dbReference>
<dbReference type="InterPro" id="IPR009057">
    <property type="entry name" value="Homeodomain-like_sf"/>
</dbReference>
<dbReference type="InterPro" id="IPR032687">
    <property type="entry name" value="AraC-type_N"/>
</dbReference>
<gene>
    <name evidence="5" type="ORF">OLMES_0956</name>
</gene>
<keyword evidence="3" id="KW-0804">Transcription</keyword>
<name>A0A1Y0I6L4_9GAMM</name>
<evidence type="ECO:0000256" key="3">
    <source>
        <dbReference type="ARBA" id="ARBA00023163"/>
    </source>
</evidence>
<dbReference type="KEGG" id="ome:OLMES_0956"/>
<dbReference type="PROSITE" id="PS01124">
    <property type="entry name" value="HTH_ARAC_FAMILY_2"/>
    <property type="match status" value="1"/>
</dbReference>
<dbReference type="AlphaFoldDB" id="A0A1Y0I6L4"/>
<dbReference type="Pfam" id="PF12625">
    <property type="entry name" value="Arabinose_bd"/>
    <property type="match status" value="1"/>
</dbReference>
<evidence type="ECO:0000259" key="4">
    <source>
        <dbReference type="PROSITE" id="PS01124"/>
    </source>
</evidence>
<dbReference type="GO" id="GO:0003700">
    <property type="term" value="F:DNA-binding transcription factor activity"/>
    <property type="evidence" value="ECO:0007669"/>
    <property type="project" value="InterPro"/>
</dbReference>